<protein>
    <submittedName>
        <fullName evidence="9">ZIP family metal transporter</fullName>
    </submittedName>
</protein>
<comment type="caution">
    <text evidence="9">The sequence shown here is derived from an EMBL/GenBank/DDBJ whole genome shotgun (WGS) entry which is preliminary data.</text>
</comment>
<keyword evidence="3" id="KW-1003">Cell membrane</keyword>
<keyword evidence="7 8" id="KW-0472">Membrane</keyword>
<evidence type="ECO:0000313" key="9">
    <source>
        <dbReference type="EMBL" id="MBI4921757.1"/>
    </source>
</evidence>
<name>A0A933NYR9_9HYPH</name>
<keyword evidence="6 8" id="KW-1133">Transmembrane helix</keyword>
<organism evidence="9 10">
    <name type="scientific">Devosia nanyangense</name>
    <dbReference type="NCBI Taxonomy" id="1228055"/>
    <lineage>
        <taxon>Bacteria</taxon>
        <taxon>Pseudomonadati</taxon>
        <taxon>Pseudomonadota</taxon>
        <taxon>Alphaproteobacteria</taxon>
        <taxon>Hyphomicrobiales</taxon>
        <taxon>Devosiaceae</taxon>
        <taxon>Devosia</taxon>
    </lineage>
</organism>
<evidence type="ECO:0000256" key="6">
    <source>
        <dbReference type="ARBA" id="ARBA00022989"/>
    </source>
</evidence>
<dbReference type="PANTHER" id="PTHR11040">
    <property type="entry name" value="ZINC/IRON TRANSPORTER"/>
    <property type="match status" value="1"/>
</dbReference>
<reference evidence="9" key="1">
    <citation type="submission" date="2020-07" db="EMBL/GenBank/DDBJ databases">
        <title>Huge and variable diversity of episymbiotic CPR bacteria and DPANN archaea in groundwater ecosystems.</title>
        <authorList>
            <person name="He C.Y."/>
            <person name="Keren R."/>
            <person name="Whittaker M."/>
            <person name="Farag I.F."/>
            <person name="Doudna J."/>
            <person name="Cate J.H.D."/>
            <person name="Banfield J.F."/>
        </authorList>
    </citation>
    <scope>NUCLEOTIDE SEQUENCE</scope>
    <source>
        <strain evidence="9">NC_groundwater_1586_Pr3_B-0.1um_66_15</strain>
    </source>
</reference>
<accession>A0A933NYR9</accession>
<dbReference type="EMBL" id="JACRAF010000023">
    <property type="protein sequence ID" value="MBI4921757.1"/>
    <property type="molecule type" value="Genomic_DNA"/>
</dbReference>
<comment type="subcellular location">
    <subcellularLocation>
        <location evidence="1">Cell membrane</location>
        <topology evidence="1">Multi-pass membrane protein</topology>
    </subcellularLocation>
</comment>
<feature type="transmembrane region" description="Helical" evidence="8">
    <location>
        <begin position="222"/>
        <end position="240"/>
    </location>
</feature>
<dbReference type="AlphaFoldDB" id="A0A933NYR9"/>
<feature type="transmembrane region" description="Helical" evidence="8">
    <location>
        <begin position="56"/>
        <end position="75"/>
    </location>
</feature>
<evidence type="ECO:0000256" key="5">
    <source>
        <dbReference type="ARBA" id="ARBA00022833"/>
    </source>
</evidence>
<keyword evidence="5" id="KW-0862">Zinc</keyword>
<evidence type="ECO:0000256" key="2">
    <source>
        <dbReference type="ARBA" id="ARBA00006939"/>
    </source>
</evidence>
<dbReference type="Pfam" id="PF02535">
    <property type="entry name" value="Zip"/>
    <property type="match status" value="1"/>
</dbReference>
<evidence type="ECO:0000256" key="8">
    <source>
        <dbReference type="SAM" id="Phobius"/>
    </source>
</evidence>
<evidence type="ECO:0000256" key="3">
    <source>
        <dbReference type="ARBA" id="ARBA00022475"/>
    </source>
</evidence>
<dbReference type="GO" id="GO:0005385">
    <property type="term" value="F:zinc ion transmembrane transporter activity"/>
    <property type="evidence" value="ECO:0007669"/>
    <property type="project" value="TreeGrafter"/>
</dbReference>
<keyword evidence="4 8" id="KW-0812">Transmembrane</keyword>
<dbReference type="Proteomes" id="UP000782610">
    <property type="component" value="Unassembled WGS sequence"/>
</dbReference>
<evidence type="ECO:0000256" key="4">
    <source>
        <dbReference type="ARBA" id="ARBA00022692"/>
    </source>
</evidence>
<evidence type="ECO:0000256" key="1">
    <source>
        <dbReference type="ARBA" id="ARBA00004651"/>
    </source>
</evidence>
<comment type="similarity">
    <text evidence="2">Belongs to the ZIP transporter (TC 2.A.5) family.</text>
</comment>
<feature type="transmembrane region" description="Helical" evidence="8">
    <location>
        <begin position="95"/>
        <end position="112"/>
    </location>
</feature>
<dbReference type="GO" id="GO:0005886">
    <property type="term" value="C:plasma membrane"/>
    <property type="evidence" value="ECO:0007669"/>
    <property type="project" value="UniProtKB-SubCell"/>
</dbReference>
<feature type="transmembrane region" description="Helical" evidence="8">
    <location>
        <begin position="22"/>
        <end position="44"/>
    </location>
</feature>
<proteinExistence type="inferred from homology"/>
<feature type="transmembrane region" description="Helical" evidence="8">
    <location>
        <begin position="189"/>
        <end position="210"/>
    </location>
</feature>
<feature type="transmembrane region" description="Helical" evidence="8">
    <location>
        <begin position="132"/>
        <end position="154"/>
    </location>
</feature>
<sequence>MTAAGAVPVLFGRGISNRASDVLLGFAAGVMLAASFFSLILPGIDAARDLYGGNLIPAGVAALSVALGVFVMAVLNELIPHEHFVQGRQGPAAPALARVWLFVLAITIHNLPEGLAVGVGFGGGDIAGGTTLAVGIGLQNAPEGLAVAVALLSIGYSRASAFAIAGLTGMVEPVAGLAGAYALSIAHFMLPWALTFAAGAMIYVISHEIIPETHRHGYEKEATIGLTVGLVVMMFLDVAFG</sequence>
<feature type="transmembrane region" description="Helical" evidence="8">
    <location>
        <begin position="161"/>
        <end position="183"/>
    </location>
</feature>
<evidence type="ECO:0000256" key="7">
    <source>
        <dbReference type="ARBA" id="ARBA00023136"/>
    </source>
</evidence>
<dbReference type="PANTHER" id="PTHR11040:SF211">
    <property type="entry name" value="ZINC TRANSPORTER ZIP11"/>
    <property type="match status" value="1"/>
</dbReference>
<gene>
    <name evidence="9" type="ORF">HY834_08405</name>
</gene>
<dbReference type="InterPro" id="IPR003689">
    <property type="entry name" value="ZIP"/>
</dbReference>
<evidence type="ECO:0000313" key="10">
    <source>
        <dbReference type="Proteomes" id="UP000782610"/>
    </source>
</evidence>